<dbReference type="GO" id="GO:0000166">
    <property type="term" value="F:nucleotide binding"/>
    <property type="evidence" value="ECO:0007669"/>
    <property type="project" value="UniProtKB-KW"/>
</dbReference>
<reference evidence="8" key="1">
    <citation type="submission" date="2022-06" db="EMBL/GenBank/DDBJ databases">
        <title>Aquibacillus sp. a new bacterium isolated from soil saline samples.</title>
        <authorList>
            <person name="Galisteo C."/>
            <person name="De La Haba R."/>
            <person name="Sanchez-Porro C."/>
            <person name="Ventosa A."/>
        </authorList>
    </citation>
    <scope>NUCLEOTIDE SEQUENCE</scope>
    <source>
        <strain evidence="8">3ASR75-11</strain>
    </source>
</reference>
<dbReference type="AlphaFoldDB" id="A0A9X4AM46"/>
<dbReference type="InterPro" id="IPR003607">
    <property type="entry name" value="HD/PDEase_dom"/>
</dbReference>
<dbReference type="Gene3D" id="1.10.3210.10">
    <property type="entry name" value="Hypothetical protein af1432"/>
    <property type="match status" value="1"/>
</dbReference>
<dbReference type="EC" id="3.6.1.41" evidence="1"/>
<evidence type="ECO:0000256" key="1">
    <source>
        <dbReference type="ARBA" id="ARBA00012506"/>
    </source>
</evidence>
<keyword evidence="2" id="KW-0479">Metal-binding</keyword>
<evidence type="ECO:0000256" key="3">
    <source>
        <dbReference type="ARBA" id="ARBA00022741"/>
    </source>
</evidence>
<sequence>MDLNEALTYVEPHLKKARFDHTIRVVETAVQLTGLHGGNQKKAELAGAFHDYAKYRPTEELKRWILKENLPKDLLSFHYELWHGPVGSILVEREYGITDAEIKFAIRYHTTGRDNMSQLEKMIFLADYIEPGRNFPGVDKVREVAQTNLNEACLMALQNTIPFLMSKNQRIYPDTFYAYNFFMKLHDHEQEERGNG</sequence>
<organism evidence="8 9">
    <name type="scientific">Terrihalobacillus insolitus</name>
    <dbReference type="NCBI Taxonomy" id="2950438"/>
    <lineage>
        <taxon>Bacteria</taxon>
        <taxon>Bacillati</taxon>
        <taxon>Bacillota</taxon>
        <taxon>Bacilli</taxon>
        <taxon>Bacillales</taxon>
        <taxon>Bacillaceae</taxon>
        <taxon>Terrihalobacillus</taxon>
    </lineage>
</organism>
<evidence type="ECO:0000256" key="6">
    <source>
        <dbReference type="ARBA" id="ARBA00049417"/>
    </source>
</evidence>
<dbReference type="Pfam" id="PF01966">
    <property type="entry name" value="HD"/>
    <property type="match status" value="1"/>
</dbReference>
<keyword evidence="5" id="KW-0408">Iron</keyword>
<dbReference type="InterPro" id="IPR051094">
    <property type="entry name" value="Diverse_Catalytic_Enzymes"/>
</dbReference>
<evidence type="ECO:0000259" key="7">
    <source>
        <dbReference type="PROSITE" id="PS51831"/>
    </source>
</evidence>
<feature type="domain" description="HD" evidence="7">
    <location>
        <begin position="18"/>
        <end position="132"/>
    </location>
</feature>
<dbReference type="SUPFAM" id="SSF109604">
    <property type="entry name" value="HD-domain/PDEase-like"/>
    <property type="match status" value="1"/>
</dbReference>
<dbReference type="PANTHER" id="PTHR35795">
    <property type="entry name" value="SLR1885 PROTEIN"/>
    <property type="match status" value="1"/>
</dbReference>
<dbReference type="EMBL" id="JAMQKB010000009">
    <property type="protein sequence ID" value="MDC3424901.1"/>
    <property type="molecule type" value="Genomic_DNA"/>
</dbReference>
<proteinExistence type="predicted"/>
<comment type="catalytic activity">
    <reaction evidence="6">
        <text>P(1),P(4)-bis(5'-adenosyl) tetraphosphate + H2O = 2 ADP + 2 H(+)</text>
        <dbReference type="Rhea" id="RHEA:24252"/>
        <dbReference type="ChEBI" id="CHEBI:15377"/>
        <dbReference type="ChEBI" id="CHEBI:15378"/>
        <dbReference type="ChEBI" id="CHEBI:58141"/>
        <dbReference type="ChEBI" id="CHEBI:456216"/>
        <dbReference type="EC" id="3.6.1.41"/>
    </reaction>
</comment>
<evidence type="ECO:0000313" key="8">
    <source>
        <dbReference type="EMBL" id="MDC3424901.1"/>
    </source>
</evidence>
<evidence type="ECO:0000256" key="2">
    <source>
        <dbReference type="ARBA" id="ARBA00022723"/>
    </source>
</evidence>
<keyword evidence="3" id="KW-0547">Nucleotide-binding</keyword>
<dbReference type="Proteomes" id="UP001145050">
    <property type="component" value="Unassembled WGS sequence"/>
</dbReference>
<dbReference type="GO" id="GO:0008803">
    <property type="term" value="F:bis(5'-nucleosyl)-tetraphosphatase (symmetrical) activity"/>
    <property type="evidence" value="ECO:0007669"/>
    <property type="project" value="UniProtKB-EC"/>
</dbReference>
<dbReference type="InterPro" id="IPR006674">
    <property type="entry name" value="HD_domain"/>
</dbReference>
<name>A0A9X4AM46_9BACI</name>
<evidence type="ECO:0000256" key="5">
    <source>
        <dbReference type="ARBA" id="ARBA00023004"/>
    </source>
</evidence>
<dbReference type="CDD" id="cd00077">
    <property type="entry name" value="HDc"/>
    <property type="match status" value="1"/>
</dbReference>
<protein>
    <recommendedName>
        <fullName evidence="1">bis(5'-nucleosyl)-tetraphosphatase (symmetrical)</fullName>
        <ecNumber evidence="1">3.6.1.41</ecNumber>
    </recommendedName>
</protein>
<gene>
    <name evidence="8" type="primary">yqeK</name>
    <name evidence="8" type="ORF">NC797_10305</name>
</gene>
<dbReference type="NCBIfam" id="TIGR00488">
    <property type="entry name" value="bis(5'-nucleosyl)-tetraphosphatase (symmetrical) YqeK"/>
    <property type="match status" value="1"/>
</dbReference>
<dbReference type="InterPro" id="IPR005249">
    <property type="entry name" value="YqeK"/>
</dbReference>
<dbReference type="GO" id="GO:0046872">
    <property type="term" value="F:metal ion binding"/>
    <property type="evidence" value="ECO:0007669"/>
    <property type="project" value="UniProtKB-KW"/>
</dbReference>
<accession>A0A9X4AM46</accession>
<dbReference type="SMART" id="SM00471">
    <property type="entry name" value="HDc"/>
    <property type="match status" value="1"/>
</dbReference>
<evidence type="ECO:0000256" key="4">
    <source>
        <dbReference type="ARBA" id="ARBA00022801"/>
    </source>
</evidence>
<evidence type="ECO:0000313" key="9">
    <source>
        <dbReference type="Proteomes" id="UP001145050"/>
    </source>
</evidence>
<dbReference type="PANTHER" id="PTHR35795:SF1">
    <property type="entry name" value="BIS(5'-NUCLEOSYL)-TETRAPHOSPHATASE, SYMMETRICAL"/>
    <property type="match status" value="1"/>
</dbReference>
<keyword evidence="9" id="KW-1185">Reference proteome</keyword>
<dbReference type="PROSITE" id="PS51831">
    <property type="entry name" value="HD"/>
    <property type="match status" value="1"/>
</dbReference>
<dbReference type="RefSeq" id="WP_272436707.1">
    <property type="nucleotide sequence ID" value="NZ_JAMQKB010000009.1"/>
</dbReference>
<comment type="caution">
    <text evidence="8">The sequence shown here is derived from an EMBL/GenBank/DDBJ whole genome shotgun (WGS) entry which is preliminary data.</text>
</comment>
<keyword evidence="4 8" id="KW-0378">Hydrolase</keyword>